<proteinExistence type="predicted"/>
<accession>A0A3N4IVU9</accession>
<name>A0A3N4IVU9_9PEZI</name>
<dbReference type="AlphaFoldDB" id="A0A3N4IVU9"/>
<evidence type="ECO:0000313" key="1">
    <source>
        <dbReference type="EMBL" id="RPA88370.1"/>
    </source>
</evidence>
<protein>
    <submittedName>
        <fullName evidence="1">Uncharacterized protein</fullName>
    </submittedName>
</protein>
<dbReference type="EMBL" id="ML121242">
    <property type="protein sequence ID" value="RPA88370.1"/>
    <property type="molecule type" value="Genomic_DNA"/>
</dbReference>
<reference evidence="1 2" key="1">
    <citation type="journal article" date="2018" name="Nat. Ecol. Evol.">
        <title>Pezizomycetes genomes reveal the molecular basis of ectomycorrhizal truffle lifestyle.</title>
        <authorList>
            <person name="Murat C."/>
            <person name="Payen T."/>
            <person name="Noel B."/>
            <person name="Kuo A."/>
            <person name="Morin E."/>
            <person name="Chen J."/>
            <person name="Kohler A."/>
            <person name="Krizsan K."/>
            <person name="Balestrini R."/>
            <person name="Da Silva C."/>
            <person name="Montanini B."/>
            <person name="Hainaut M."/>
            <person name="Levati E."/>
            <person name="Barry K.W."/>
            <person name="Belfiori B."/>
            <person name="Cichocki N."/>
            <person name="Clum A."/>
            <person name="Dockter R.B."/>
            <person name="Fauchery L."/>
            <person name="Guy J."/>
            <person name="Iotti M."/>
            <person name="Le Tacon F."/>
            <person name="Lindquist E.A."/>
            <person name="Lipzen A."/>
            <person name="Malagnac F."/>
            <person name="Mello A."/>
            <person name="Molinier V."/>
            <person name="Miyauchi S."/>
            <person name="Poulain J."/>
            <person name="Riccioni C."/>
            <person name="Rubini A."/>
            <person name="Sitrit Y."/>
            <person name="Splivallo R."/>
            <person name="Traeger S."/>
            <person name="Wang M."/>
            <person name="Zifcakova L."/>
            <person name="Wipf D."/>
            <person name="Zambonelli A."/>
            <person name="Paolocci F."/>
            <person name="Nowrousian M."/>
            <person name="Ottonello S."/>
            <person name="Baldrian P."/>
            <person name="Spatafora J.W."/>
            <person name="Henrissat B."/>
            <person name="Nagy L.G."/>
            <person name="Aury J.M."/>
            <person name="Wincker P."/>
            <person name="Grigoriev I.V."/>
            <person name="Bonfante P."/>
            <person name="Martin F.M."/>
        </authorList>
    </citation>
    <scope>NUCLEOTIDE SEQUENCE [LARGE SCALE GENOMIC DNA]</scope>
    <source>
        <strain evidence="1 2">120613-1</strain>
    </source>
</reference>
<keyword evidence="2" id="KW-1185">Reference proteome</keyword>
<gene>
    <name evidence="1" type="ORF">L873DRAFT_1445000</name>
</gene>
<evidence type="ECO:0000313" key="2">
    <source>
        <dbReference type="Proteomes" id="UP000276215"/>
    </source>
</evidence>
<sequence length="134" mass="15184">MLVLFFSQEGIYHNSPRADSTMNACDVQVNPSEPEPLPNYTPRPPPAQILFNLRLDSDKPHQLLTGYHSSLHLQLEYCRPLPLLGRYFGSLFLRVGTKLGHCVSGHKVLNQTASGHRKLKFPLRVYFSAPQLFP</sequence>
<organism evidence="1 2">
    <name type="scientific">Choiromyces venosus 120613-1</name>
    <dbReference type="NCBI Taxonomy" id="1336337"/>
    <lineage>
        <taxon>Eukaryota</taxon>
        <taxon>Fungi</taxon>
        <taxon>Dikarya</taxon>
        <taxon>Ascomycota</taxon>
        <taxon>Pezizomycotina</taxon>
        <taxon>Pezizomycetes</taxon>
        <taxon>Pezizales</taxon>
        <taxon>Tuberaceae</taxon>
        <taxon>Choiromyces</taxon>
    </lineage>
</organism>
<dbReference type="Proteomes" id="UP000276215">
    <property type="component" value="Unassembled WGS sequence"/>
</dbReference>